<comment type="caution">
    <text evidence="1">The sequence shown here is derived from an EMBL/GenBank/DDBJ whole genome shotgun (WGS) entry which is preliminary data.</text>
</comment>
<dbReference type="EMBL" id="JBJKFK010000891">
    <property type="protein sequence ID" value="KAL3314843.1"/>
    <property type="molecule type" value="Genomic_DNA"/>
</dbReference>
<dbReference type="AlphaFoldDB" id="A0ABD2Q5H5"/>
<name>A0ABD2Q5H5_9PLAT</name>
<proteinExistence type="predicted"/>
<sequence length="137" mass="14969">MHNELLRLSPQQADAPSSSVEQSLLFTVMEEFNIPSESSTGADGDSCKNEFRSIPSPFLADFGDEHLRTPLILAAQNNHIGAIELLLSPIAMGVTDKSQNIGGLTVTKFVLLLIRDCLLLIEVTLFGFDFKSQAFTN</sequence>
<evidence type="ECO:0000313" key="2">
    <source>
        <dbReference type="Proteomes" id="UP001626550"/>
    </source>
</evidence>
<keyword evidence="2" id="KW-1185">Reference proteome</keyword>
<organism evidence="1 2">
    <name type="scientific">Cichlidogyrus casuarinus</name>
    <dbReference type="NCBI Taxonomy" id="1844966"/>
    <lineage>
        <taxon>Eukaryota</taxon>
        <taxon>Metazoa</taxon>
        <taxon>Spiralia</taxon>
        <taxon>Lophotrochozoa</taxon>
        <taxon>Platyhelminthes</taxon>
        <taxon>Monogenea</taxon>
        <taxon>Monopisthocotylea</taxon>
        <taxon>Dactylogyridea</taxon>
        <taxon>Ancyrocephalidae</taxon>
        <taxon>Cichlidogyrus</taxon>
    </lineage>
</organism>
<evidence type="ECO:0000313" key="1">
    <source>
        <dbReference type="EMBL" id="KAL3314843.1"/>
    </source>
</evidence>
<accession>A0ABD2Q5H5</accession>
<protein>
    <submittedName>
        <fullName evidence="1">Uncharacterized protein</fullName>
    </submittedName>
</protein>
<dbReference type="Proteomes" id="UP001626550">
    <property type="component" value="Unassembled WGS sequence"/>
</dbReference>
<gene>
    <name evidence="1" type="ORF">Ciccas_006526</name>
</gene>
<reference evidence="1 2" key="1">
    <citation type="submission" date="2024-11" db="EMBL/GenBank/DDBJ databases">
        <title>Adaptive evolution of stress response genes in parasites aligns with host niche diversity.</title>
        <authorList>
            <person name="Hahn C."/>
            <person name="Resl P."/>
        </authorList>
    </citation>
    <scope>NUCLEOTIDE SEQUENCE [LARGE SCALE GENOMIC DNA]</scope>
    <source>
        <strain evidence="1">EGGRZ-B1_66</strain>
        <tissue evidence="1">Body</tissue>
    </source>
</reference>